<proteinExistence type="predicted"/>
<feature type="signal peptide" evidence="2">
    <location>
        <begin position="1"/>
        <end position="31"/>
    </location>
</feature>
<gene>
    <name evidence="4" type="ORF">SEPMUDRAFT_133804</name>
</gene>
<evidence type="ECO:0000256" key="1">
    <source>
        <dbReference type="SAM" id="MobiDB-lite"/>
    </source>
</evidence>
<accession>N1QF78</accession>
<evidence type="ECO:0000313" key="4">
    <source>
        <dbReference type="EMBL" id="EMF11822.1"/>
    </source>
</evidence>
<dbReference type="HOGENOM" id="CLU_014183_0_0_1"/>
<sequence>MRLAHHGSSNRPVLAYLLVLVLNLYPTSTLASEQSEDILNPLRVLVVGDSITHCNEGDFTWRYRIWQWFQSQPTTTTTTSETQQEQQQQQNLTIDFVGPYLGTAEPDLPSPPPRPRLYSLPKEDPPLRINGKYATDDFTNSNHFAISGRAVAQVKDTIQPVVAEFSPDLILVLLGFNDLAFGFGNASQTLENTKALIENSRSARPNVAFVVGNVVQRTWTGREDLVKLTDEYNGLLREAVAGWSLEGSPVVFAPVREEYDCGPQYTDNCPAAHDGLHPSELGEYQIARAFSRALVSGLQIGSTPLEVPATIPPRPLPKPENFEIYSSTIGVTAIWDKVFGAYTYDAEYRINGSDTNPPLHFSPTNVRANRWDTHWAVPKDTYDLRVRPIAGNRKGEWTDWQTAVTTPDTASAPEDVIVKATATGIDLNWTIPFGSSATLFNFYYWDVDVNCTNMLLGPTAAFEGTSGHIDGLVVGHQYNLAVESWNDAGAGLPRNVASAIVGSPETVAVPRDSVCPPKESIGAPPSTDPINPDDPQPPPKSSL</sequence>
<dbReference type="SUPFAM" id="SSF49265">
    <property type="entry name" value="Fibronectin type III"/>
    <property type="match status" value="1"/>
</dbReference>
<reference evidence="4 5" key="1">
    <citation type="journal article" date="2012" name="PLoS Pathog.">
        <title>Diverse lifestyles and strategies of plant pathogenesis encoded in the genomes of eighteen Dothideomycetes fungi.</title>
        <authorList>
            <person name="Ohm R.A."/>
            <person name="Feau N."/>
            <person name="Henrissat B."/>
            <person name="Schoch C.L."/>
            <person name="Horwitz B.A."/>
            <person name="Barry K.W."/>
            <person name="Condon B.J."/>
            <person name="Copeland A.C."/>
            <person name="Dhillon B."/>
            <person name="Glaser F."/>
            <person name="Hesse C.N."/>
            <person name="Kosti I."/>
            <person name="LaButti K."/>
            <person name="Lindquist E.A."/>
            <person name="Lucas S."/>
            <person name="Salamov A.A."/>
            <person name="Bradshaw R.E."/>
            <person name="Ciuffetti L."/>
            <person name="Hamelin R.C."/>
            <person name="Kema G.H.J."/>
            <person name="Lawrence C."/>
            <person name="Scott J.A."/>
            <person name="Spatafora J.W."/>
            <person name="Turgeon B.G."/>
            <person name="de Wit P.J.G.M."/>
            <person name="Zhong S."/>
            <person name="Goodwin S.B."/>
            <person name="Grigoriev I.V."/>
        </authorList>
    </citation>
    <scope>NUCLEOTIDE SEQUENCE [LARGE SCALE GENOMIC DNA]</scope>
    <source>
        <strain evidence="4 5">SO2202</strain>
    </source>
</reference>
<dbReference type="PANTHER" id="PTHR30383:SF5">
    <property type="entry name" value="SGNH HYDROLASE-TYPE ESTERASE DOMAIN-CONTAINING PROTEIN"/>
    <property type="match status" value="1"/>
</dbReference>
<organism evidence="4 5">
    <name type="scientific">Sphaerulina musiva (strain SO2202)</name>
    <name type="common">Poplar stem canker fungus</name>
    <name type="synonym">Septoria musiva</name>
    <dbReference type="NCBI Taxonomy" id="692275"/>
    <lineage>
        <taxon>Eukaryota</taxon>
        <taxon>Fungi</taxon>
        <taxon>Dikarya</taxon>
        <taxon>Ascomycota</taxon>
        <taxon>Pezizomycotina</taxon>
        <taxon>Dothideomycetes</taxon>
        <taxon>Dothideomycetidae</taxon>
        <taxon>Mycosphaerellales</taxon>
        <taxon>Mycosphaerellaceae</taxon>
        <taxon>Sphaerulina</taxon>
    </lineage>
</organism>
<dbReference type="OMA" id="QGHEGDW"/>
<dbReference type="InterPro" id="IPR013783">
    <property type="entry name" value="Ig-like_fold"/>
</dbReference>
<protein>
    <submittedName>
        <fullName evidence="4">Carbohydrate esterase family 3 protein</fullName>
    </submittedName>
</protein>
<feature type="domain" description="Fibronectin type-III" evidence="3">
    <location>
        <begin position="412"/>
        <end position="504"/>
    </location>
</feature>
<dbReference type="GO" id="GO:0004622">
    <property type="term" value="F:phosphatidylcholine lysophospholipase activity"/>
    <property type="evidence" value="ECO:0007669"/>
    <property type="project" value="TreeGrafter"/>
</dbReference>
<evidence type="ECO:0000256" key="2">
    <source>
        <dbReference type="SAM" id="SignalP"/>
    </source>
</evidence>
<dbReference type="OrthoDB" id="2119228at2759"/>
<dbReference type="SUPFAM" id="SSF52266">
    <property type="entry name" value="SGNH hydrolase"/>
    <property type="match status" value="1"/>
</dbReference>
<dbReference type="InterPro" id="IPR036514">
    <property type="entry name" value="SGNH_hydro_sf"/>
</dbReference>
<feature type="chain" id="PRO_5004110764" evidence="2">
    <location>
        <begin position="32"/>
        <end position="543"/>
    </location>
</feature>
<dbReference type="STRING" id="692275.N1QF78"/>
<dbReference type="GeneID" id="27899725"/>
<evidence type="ECO:0000313" key="5">
    <source>
        <dbReference type="Proteomes" id="UP000016931"/>
    </source>
</evidence>
<keyword evidence="5" id="KW-1185">Reference proteome</keyword>
<dbReference type="AlphaFoldDB" id="N1QF78"/>
<keyword evidence="2" id="KW-0732">Signal</keyword>
<dbReference type="InterPro" id="IPR003961">
    <property type="entry name" value="FN3_dom"/>
</dbReference>
<dbReference type="Pfam" id="PF13472">
    <property type="entry name" value="Lipase_GDSL_2"/>
    <property type="match status" value="1"/>
</dbReference>
<dbReference type="CDD" id="cd01833">
    <property type="entry name" value="XynB_like"/>
    <property type="match status" value="1"/>
</dbReference>
<feature type="region of interest" description="Disordered" evidence="1">
    <location>
        <begin position="103"/>
        <end position="122"/>
    </location>
</feature>
<dbReference type="Proteomes" id="UP000016931">
    <property type="component" value="Unassembled WGS sequence"/>
</dbReference>
<dbReference type="CDD" id="cd00063">
    <property type="entry name" value="FN3"/>
    <property type="match status" value="1"/>
</dbReference>
<dbReference type="RefSeq" id="XP_016759943.1">
    <property type="nucleotide sequence ID" value="XM_016902588.1"/>
</dbReference>
<dbReference type="Gene3D" id="3.40.50.1110">
    <property type="entry name" value="SGNH hydrolase"/>
    <property type="match status" value="1"/>
</dbReference>
<dbReference type="EMBL" id="KB456265">
    <property type="protein sequence ID" value="EMF11822.1"/>
    <property type="molecule type" value="Genomic_DNA"/>
</dbReference>
<dbReference type="InterPro" id="IPR013830">
    <property type="entry name" value="SGNH_hydro"/>
</dbReference>
<dbReference type="Gene3D" id="2.60.40.10">
    <property type="entry name" value="Immunoglobulins"/>
    <property type="match status" value="1"/>
</dbReference>
<dbReference type="PROSITE" id="PS50853">
    <property type="entry name" value="FN3"/>
    <property type="match status" value="1"/>
</dbReference>
<evidence type="ECO:0000259" key="3">
    <source>
        <dbReference type="PROSITE" id="PS50853"/>
    </source>
</evidence>
<feature type="compositionally biased region" description="Pro residues" evidence="1">
    <location>
        <begin position="532"/>
        <end position="543"/>
    </location>
</feature>
<name>N1QF78_SPHMS</name>
<dbReference type="InterPro" id="IPR051532">
    <property type="entry name" value="Ester_Hydrolysis_Enzymes"/>
</dbReference>
<feature type="region of interest" description="Disordered" evidence="1">
    <location>
        <begin position="508"/>
        <end position="543"/>
    </location>
</feature>
<dbReference type="eggNOG" id="ENOG502SMB5">
    <property type="taxonomic scope" value="Eukaryota"/>
</dbReference>
<dbReference type="InterPro" id="IPR036116">
    <property type="entry name" value="FN3_sf"/>
</dbReference>
<dbReference type="PANTHER" id="PTHR30383">
    <property type="entry name" value="THIOESTERASE 1/PROTEASE 1/LYSOPHOSPHOLIPASE L1"/>
    <property type="match status" value="1"/>
</dbReference>